<evidence type="ECO:0000313" key="4">
    <source>
        <dbReference type="Proteomes" id="UP001221413"/>
    </source>
</evidence>
<reference evidence="3" key="1">
    <citation type="submission" date="2023-01" db="EMBL/GenBank/DDBJ databases">
        <title>The chitinases involved in constricting ring structure development in the nematode-trapping fungus Drechslerella dactyloides.</title>
        <authorList>
            <person name="Wang R."/>
            <person name="Zhang L."/>
            <person name="Tang P."/>
            <person name="Li S."/>
            <person name="Liang L."/>
        </authorList>
    </citation>
    <scope>NUCLEOTIDE SEQUENCE</scope>
    <source>
        <strain evidence="3">YMF1.00031</strain>
    </source>
</reference>
<feature type="region of interest" description="Disordered" evidence="1">
    <location>
        <begin position="243"/>
        <end position="298"/>
    </location>
</feature>
<dbReference type="AlphaFoldDB" id="A0AAD6NJ94"/>
<protein>
    <recommendedName>
        <fullName evidence="5">Tetraspanin Tsp3</fullName>
    </recommendedName>
</protein>
<sequence length="298" mass="32367">MKANMIEVLFSSLFLLSAILAAVAWYLTSTYQLPLPVPGLPVISTFLPIVEFIVTYYTTRRIRGLFDDQTGPTNGRKTILYLLILINLELLLVPAVLITTSAPALFPANRCPLGDAWQRWYSAKDENAIKGVQDALHCCGFVTPIDRPFPFSRSAKKGKSDGVPSDLCARRLGSGDPTRVSPCLPLWEAKMQKTVGFLIAAGGVIIVVKLAFLMAALGNPEMIGRFFRRPHAQEVTQVYSEDNSNRVITVDDGADGSDEENDPPSDDDSEPASGHGTGGMNGNGQRTYGTVGSTEWIS</sequence>
<keyword evidence="2" id="KW-0472">Membrane</keyword>
<feature type="transmembrane region" description="Helical" evidence="2">
    <location>
        <begin position="79"/>
        <end position="98"/>
    </location>
</feature>
<feature type="compositionally biased region" description="Acidic residues" evidence="1">
    <location>
        <begin position="252"/>
        <end position="270"/>
    </location>
</feature>
<evidence type="ECO:0000313" key="3">
    <source>
        <dbReference type="EMBL" id="KAJ6260197.1"/>
    </source>
</evidence>
<feature type="transmembrane region" description="Helical" evidence="2">
    <location>
        <begin position="195"/>
        <end position="218"/>
    </location>
</feature>
<dbReference type="EMBL" id="JAQGDS010000005">
    <property type="protein sequence ID" value="KAJ6260197.1"/>
    <property type="molecule type" value="Genomic_DNA"/>
</dbReference>
<name>A0AAD6NJ94_DREDA</name>
<keyword evidence="2" id="KW-0812">Transmembrane</keyword>
<feature type="transmembrane region" description="Helical" evidence="2">
    <location>
        <begin position="40"/>
        <end position="58"/>
    </location>
</feature>
<evidence type="ECO:0008006" key="5">
    <source>
        <dbReference type="Google" id="ProtNLM"/>
    </source>
</evidence>
<evidence type="ECO:0000256" key="2">
    <source>
        <dbReference type="SAM" id="Phobius"/>
    </source>
</evidence>
<dbReference type="Proteomes" id="UP001221413">
    <property type="component" value="Unassembled WGS sequence"/>
</dbReference>
<evidence type="ECO:0000256" key="1">
    <source>
        <dbReference type="SAM" id="MobiDB-lite"/>
    </source>
</evidence>
<keyword evidence="2" id="KW-1133">Transmembrane helix</keyword>
<accession>A0AAD6NJ94</accession>
<feature type="compositionally biased region" description="Polar residues" evidence="1">
    <location>
        <begin position="285"/>
        <end position="298"/>
    </location>
</feature>
<keyword evidence="4" id="KW-1185">Reference proteome</keyword>
<organism evidence="3 4">
    <name type="scientific">Drechslerella dactyloides</name>
    <name type="common">Nematode-trapping fungus</name>
    <name type="synonym">Arthrobotrys dactyloides</name>
    <dbReference type="NCBI Taxonomy" id="74499"/>
    <lineage>
        <taxon>Eukaryota</taxon>
        <taxon>Fungi</taxon>
        <taxon>Dikarya</taxon>
        <taxon>Ascomycota</taxon>
        <taxon>Pezizomycotina</taxon>
        <taxon>Orbiliomycetes</taxon>
        <taxon>Orbiliales</taxon>
        <taxon>Orbiliaceae</taxon>
        <taxon>Drechslerella</taxon>
    </lineage>
</organism>
<gene>
    <name evidence="3" type="ORF">Dda_4421</name>
</gene>
<comment type="caution">
    <text evidence="3">The sequence shown here is derived from an EMBL/GenBank/DDBJ whole genome shotgun (WGS) entry which is preliminary data.</text>
</comment>
<proteinExistence type="predicted"/>